<name>A0A314Z4N4_PRUYE</name>
<comment type="caution">
    <text evidence="1">The sequence shown here is derived from an EMBL/GenBank/DDBJ whole genome shotgun (WGS) entry which is preliminary data.</text>
</comment>
<accession>A0A314Z4N4</accession>
<organism evidence="1 2">
    <name type="scientific">Prunus yedoensis var. nudiflora</name>
    <dbReference type="NCBI Taxonomy" id="2094558"/>
    <lineage>
        <taxon>Eukaryota</taxon>
        <taxon>Viridiplantae</taxon>
        <taxon>Streptophyta</taxon>
        <taxon>Embryophyta</taxon>
        <taxon>Tracheophyta</taxon>
        <taxon>Spermatophyta</taxon>
        <taxon>Magnoliopsida</taxon>
        <taxon>eudicotyledons</taxon>
        <taxon>Gunneridae</taxon>
        <taxon>Pentapetalae</taxon>
        <taxon>rosids</taxon>
        <taxon>fabids</taxon>
        <taxon>Rosales</taxon>
        <taxon>Rosaceae</taxon>
        <taxon>Amygdaloideae</taxon>
        <taxon>Amygdaleae</taxon>
        <taxon>Prunus</taxon>
    </lineage>
</organism>
<protein>
    <submittedName>
        <fullName evidence="1">Uncharacterized protein</fullName>
    </submittedName>
</protein>
<evidence type="ECO:0000313" key="2">
    <source>
        <dbReference type="Proteomes" id="UP000250321"/>
    </source>
</evidence>
<sequence length="70" mass="7992">MRNPTSFSSIVRVVFELKHHMKAKTASRPPFIEATKKSAAPYINGCWPCHHRTTCYEAGRSARLAQEFEI</sequence>
<evidence type="ECO:0000313" key="1">
    <source>
        <dbReference type="EMBL" id="PQP96605.1"/>
    </source>
</evidence>
<proteinExistence type="predicted"/>
<reference evidence="1 2" key="1">
    <citation type="submission" date="2018-02" db="EMBL/GenBank/DDBJ databases">
        <title>Draft genome of wild Prunus yedoensis var. nudiflora.</title>
        <authorList>
            <person name="Baek S."/>
            <person name="Kim J.-H."/>
            <person name="Choi K."/>
            <person name="Kim G.-B."/>
            <person name="Cho A."/>
            <person name="Jang H."/>
            <person name="Shin C.-H."/>
            <person name="Yu H.-J."/>
            <person name="Mun J.-H."/>
        </authorList>
    </citation>
    <scope>NUCLEOTIDE SEQUENCE [LARGE SCALE GENOMIC DNA]</scope>
    <source>
        <strain evidence="2">cv. Jeju island</strain>
        <tissue evidence="1">Leaf</tissue>
    </source>
</reference>
<dbReference type="Proteomes" id="UP000250321">
    <property type="component" value="Unassembled WGS sequence"/>
</dbReference>
<gene>
    <name evidence="1" type="ORF">Pyn_18703</name>
</gene>
<keyword evidence="2" id="KW-1185">Reference proteome</keyword>
<dbReference type="EMBL" id="PJQY01002082">
    <property type="protein sequence ID" value="PQP96605.1"/>
    <property type="molecule type" value="Genomic_DNA"/>
</dbReference>
<dbReference type="AlphaFoldDB" id="A0A314Z4N4"/>